<dbReference type="SMART" id="SM00873">
    <property type="entry name" value="B3_4"/>
    <property type="match status" value="1"/>
</dbReference>
<evidence type="ECO:0000259" key="2">
    <source>
        <dbReference type="SMART" id="SM00873"/>
    </source>
</evidence>
<dbReference type="PANTHER" id="PTHR39209:SF2">
    <property type="entry name" value="CYTOPLASMIC PROTEIN"/>
    <property type="match status" value="1"/>
</dbReference>
<dbReference type="STRING" id="262898.GA0070564_10222"/>
<evidence type="ECO:0000313" key="3">
    <source>
        <dbReference type="EMBL" id="SCE91453.1"/>
    </source>
</evidence>
<feature type="domain" description="B3/B4 tRNA-binding" evidence="2">
    <location>
        <begin position="59"/>
        <end position="214"/>
    </location>
</feature>
<reference evidence="4" key="1">
    <citation type="submission" date="2016-06" db="EMBL/GenBank/DDBJ databases">
        <authorList>
            <person name="Varghese N."/>
            <person name="Submissions Spin"/>
        </authorList>
    </citation>
    <scope>NUCLEOTIDE SEQUENCE [LARGE SCALE GENOMIC DNA]</scope>
    <source>
        <strain evidence="4">DSM 44830</strain>
    </source>
</reference>
<dbReference type="Proteomes" id="UP000199504">
    <property type="component" value="Unassembled WGS sequence"/>
</dbReference>
<dbReference type="PANTHER" id="PTHR39209">
    <property type="match status" value="1"/>
</dbReference>
<keyword evidence="4" id="KW-1185">Reference proteome</keyword>
<dbReference type="AlphaFoldDB" id="A0A1C4W5J8"/>
<proteinExistence type="predicted"/>
<dbReference type="EMBL" id="FMCX01000002">
    <property type="protein sequence ID" value="SCE91453.1"/>
    <property type="molecule type" value="Genomic_DNA"/>
</dbReference>
<dbReference type="RefSeq" id="WP_091604781.1">
    <property type="nucleotide sequence ID" value="NZ_FMCX01000002.1"/>
</dbReference>
<dbReference type="Pfam" id="PF03483">
    <property type="entry name" value="B3_4"/>
    <property type="match status" value="1"/>
</dbReference>
<protein>
    <submittedName>
        <fullName evidence="3">B3/B4 domain-containing protein (DNA/RNA-binding domain of Phe-tRNA-synthetase)</fullName>
    </submittedName>
</protein>
<dbReference type="SUPFAM" id="SSF56037">
    <property type="entry name" value="PheT/TilS domain"/>
    <property type="match status" value="1"/>
</dbReference>
<accession>A0A1C4W5J8</accession>
<feature type="region of interest" description="Disordered" evidence="1">
    <location>
        <begin position="224"/>
        <end position="301"/>
    </location>
</feature>
<sequence>MRFRHSRRIWAAFPELTCGVLHSGGITADADVAAWLEPLLDAARGRLADGPESGFPEIRAWRRTFAAMGLPPTRYRCAAESLLRRYRREGVLPRLHPLVDLCNAVSLAHAVPVGVFDVDRIDGDLEVRHASGDERYLTFAGGEEHPEQGEVIFADSPGRAHARRWTNRQSGWSAVREGTGEVLVVVEAMHPGADVSAVLAELESTLAAVWSVAARTTMLTAAAPTFEVPTDQPCPRRRSPGRHGDAGAPPADGSGGFGWVDPGPGDAVGGEPRPTAVRPTGLHVPAGHRPGVRARSERNAP</sequence>
<organism evidence="3 4">
    <name type="scientific">Micromonospora mirobrigensis</name>
    <dbReference type="NCBI Taxonomy" id="262898"/>
    <lineage>
        <taxon>Bacteria</taxon>
        <taxon>Bacillati</taxon>
        <taxon>Actinomycetota</taxon>
        <taxon>Actinomycetes</taxon>
        <taxon>Micromonosporales</taxon>
        <taxon>Micromonosporaceae</taxon>
        <taxon>Micromonospora</taxon>
    </lineage>
</organism>
<dbReference type="InterPro" id="IPR005146">
    <property type="entry name" value="B3/B4_tRNA-bd"/>
</dbReference>
<dbReference type="OrthoDB" id="276580at2"/>
<dbReference type="GO" id="GO:0004826">
    <property type="term" value="F:phenylalanine-tRNA ligase activity"/>
    <property type="evidence" value="ECO:0007669"/>
    <property type="project" value="InterPro"/>
</dbReference>
<evidence type="ECO:0000313" key="4">
    <source>
        <dbReference type="Proteomes" id="UP000199504"/>
    </source>
</evidence>
<evidence type="ECO:0000256" key="1">
    <source>
        <dbReference type="SAM" id="MobiDB-lite"/>
    </source>
</evidence>
<dbReference type="GO" id="GO:0003723">
    <property type="term" value="F:RNA binding"/>
    <property type="evidence" value="ECO:0007669"/>
    <property type="project" value="InterPro"/>
</dbReference>
<name>A0A1C4W5J8_9ACTN</name>
<dbReference type="InterPro" id="IPR020825">
    <property type="entry name" value="Phe-tRNA_synthase-like_B3/B4"/>
</dbReference>
<gene>
    <name evidence="3" type="ORF">GA0070564_10222</name>
</gene>
<dbReference type="Gene3D" id="3.50.40.10">
    <property type="entry name" value="Phenylalanyl-trna Synthetase, Chain B, domain 3"/>
    <property type="match status" value="1"/>
</dbReference>